<evidence type="ECO:0000313" key="2">
    <source>
        <dbReference type="EMBL" id="EIW88055.1"/>
    </source>
</evidence>
<gene>
    <name evidence="2" type="ORF">AGRI_12656</name>
</gene>
<dbReference type="InterPro" id="IPR011990">
    <property type="entry name" value="TPR-like_helical_dom_sf"/>
</dbReference>
<dbReference type="RefSeq" id="WP_008985321.1">
    <property type="nucleotide sequence ID" value="NZ_AKKU01000025.1"/>
</dbReference>
<evidence type="ECO:0000313" key="3">
    <source>
        <dbReference type="Proteomes" id="UP000035062"/>
    </source>
</evidence>
<sequence>MKTWLTLQTLLFELGSLYLLGNEQLDWLQWLGYFCSHGLAAASFTLLCWLVLPLRLKRPVAPALLFIFTLAFCIPVLGILGLASIFLLALYFPKPEAKNLWQRTHSLELPIHPEQLETNQYGYAALKDILLFNPSDEKRLMATNSCRFLPPQVAMPLLKLALTDRSDDIRLLAYAAIEKIEFTLNNKIASLQQKIRQTPSAELLHRVAENYWELCYLGIAEGPIRSFYLEQAQHYLEQALKLAPNPGMELKLGRILLEQQQYAAAREHLIKAQQDGLLVKQVTPYLAEILFAEQRYQEIATLLQAVPTGQNTMINELKEYWRRAAS</sequence>
<feature type="transmembrane region" description="Helical" evidence="1">
    <location>
        <begin position="31"/>
        <end position="52"/>
    </location>
</feature>
<dbReference type="PATRIC" id="fig|1195246.3.peg.2510"/>
<reference evidence="2 3" key="1">
    <citation type="journal article" date="2012" name="J. Bacteriol.">
        <title>Genome Sequence of Pectin-Degrading Alishewanella agri, Isolated from Landfill Soil.</title>
        <authorList>
            <person name="Kim J."/>
            <person name="Jung J."/>
            <person name="Sung J.S."/>
            <person name="Chun J."/>
            <person name="Park W."/>
        </authorList>
    </citation>
    <scope>NUCLEOTIDE SEQUENCE [LARGE SCALE GENOMIC DNA]</scope>
    <source>
        <strain evidence="2 3">BL06</strain>
    </source>
</reference>
<comment type="caution">
    <text evidence="2">The sequence shown here is derived from an EMBL/GenBank/DDBJ whole genome shotgun (WGS) entry which is preliminary data.</text>
</comment>
<evidence type="ECO:0008006" key="4">
    <source>
        <dbReference type="Google" id="ProtNLM"/>
    </source>
</evidence>
<evidence type="ECO:0000256" key="1">
    <source>
        <dbReference type="SAM" id="Phobius"/>
    </source>
</evidence>
<dbReference type="EMBL" id="AKKU01000025">
    <property type="protein sequence ID" value="EIW88055.1"/>
    <property type="molecule type" value="Genomic_DNA"/>
</dbReference>
<keyword evidence="1" id="KW-0472">Membrane</keyword>
<dbReference type="Proteomes" id="UP000035062">
    <property type="component" value="Unassembled WGS sequence"/>
</dbReference>
<accession>I9DPV0</accession>
<organism evidence="2 3">
    <name type="scientific">Alishewanella agri BL06</name>
    <dbReference type="NCBI Taxonomy" id="1195246"/>
    <lineage>
        <taxon>Bacteria</taxon>
        <taxon>Pseudomonadati</taxon>
        <taxon>Pseudomonadota</taxon>
        <taxon>Gammaproteobacteria</taxon>
        <taxon>Alteromonadales</taxon>
        <taxon>Alteromonadaceae</taxon>
        <taxon>Alishewanella</taxon>
    </lineage>
</organism>
<dbReference type="Gene3D" id="1.25.40.10">
    <property type="entry name" value="Tetratricopeptide repeat domain"/>
    <property type="match status" value="1"/>
</dbReference>
<keyword evidence="3" id="KW-1185">Reference proteome</keyword>
<feature type="transmembrane region" description="Helical" evidence="1">
    <location>
        <begin position="64"/>
        <end position="92"/>
    </location>
</feature>
<protein>
    <recommendedName>
        <fullName evidence="4">HEAT repeat domain-containing protein</fullName>
    </recommendedName>
</protein>
<keyword evidence="1" id="KW-0812">Transmembrane</keyword>
<proteinExistence type="predicted"/>
<dbReference type="AlphaFoldDB" id="I9DPV0"/>
<dbReference type="eggNOG" id="COG1413">
    <property type="taxonomic scope" value="Bacteria"/>
</dbReference>
<keyword evidence="1" id="KW-1133">Transmembrane helix</keyword>
<name>I9DPV0_9ALTE</name>
<dbReference type="STRING" id="1195246.AGRI_12656"/>